<protein>
    <submittedName>
        <fullName evidence="2">Uncharacterized protein</fullName>
    </submittedName>
</protein>
<dbReference type="EMBL" id="LAZR01031361">
    <property type="protein sequence ID" value="KKL53973.1"/>
    <property type="molecule type" value="Genomic_DNA"/>
</dbReference>
<organism evidence="2">
    <name type="scientific">marine sediment metagenome</name>
    <dbReference type="NCBI Taxonomy" id="412755"/>
    <lineage>
        <taxon>unclassified sequences</taxon>
        <taxon>metagenomes</taxon>
        <taxon>ecological metagenomes</taxon>
    </lineage>
</organism>
<comment type="caution">
    <text evidence="2">The sequence shown here is derived from an EMBL/GenBank/DDBJ whole genome shotgun (WGS) entry which is preliminary data.</text>
</comment>
<gene>
    <name evidence="3" type="ORF">LCGC14_2061780</name>
    <name evidence="2" type="ORF">LCGC14_2270030</name>
</gene>
<dbReference type="AlphaFoldDB" id="A0A0F9CX71"/>
<sequence>MSAVPKLAYHGTPHIEKVLREGLLARYAIDGSGKTGGCPHIWLARKPENAAASGDVIEVDMTGIPGDFEEGAWQGCYHGGDLGPERLRRLDEYSREPRE</sequence>
<reference evidence="2" key="1">
    <citation type="journal article" date="2015" name="Nature">
        <title>Complex archaea that bridge the gap between prokaryotes and eukaryotes.</title>
        <authorList>
            <person name="Spang A."/>
            <person name="Saw J.H."/>
            <person name="Jorgensen S.L."/>
            <person name="Zaremba-Niedzwiedzka K."/>
            <person name="Martijn J."/>
            <person name="Lind A.E."/>
            <person name="van Eijk R."/>
            <person name="Schleper C."/>
            <person name="Guy L."/>
            <person name="Ettema T.J."/>
        </authorList>
    </citation>
    <scope>NUCLEOTIDE SEQUENCE</scope>
</reference>
<name>A0A0F9CX71_9ZZZZ</name>
<proteinExistence type="predicted"/>
<dbReference type="EMBL" id="LAZR01024555">
    <property type="protein sequence ID" value="KKL74746.1"/>
    <property type="molecule type" value="Genomic_DNA"/>
</dbReference>
<evidence type="ECO:0000313" key="3">
    <source>
        <dbReference type="EMBL" id="KKL74746.1"/>
    </source>
</evidence>
<evidence type="ECO:0000313" key="2">
    <source>
        <dbReference type="EMBL" id="KKL53973.1"/>
    </source>
</evidence>
<feature type="region of interest" description="Disordered" evidence="1">
    <location>
        <begin position="78"/>
        <end position="99"/>
    </location>
</feature>
<feature type="compositionally biased region" description="Basic and acidic residues" evidence="1">
    <location>
        <begin position="83"/>
        <end position="99"/>
    </location>
</feature>
<evidence type="ECO:0000256" key="1">
    <source>
        <dbReference type="SAM" id="MobiDB-lite"/>
    </source>
</evidence>
<accession>A0A0F9CX71</accession>